<feature type="transmembrane region" description="Helical" evidence="1">
    <location>
        <begin position="99"/>
        <end position="118"/>
    </location>
</feature>
<accession>A0A6A6QF75</accession>
<protein>
    <recommendedName>
        <fullName evidence="4">Transmembrane protein</fullName>
    </recommendedName>
</protein>
<keyword evidence="3" id="KW-1185">Reference proteome</keyword>
<organism evidence="2 3">
    <name type="scientific">Lophium mytilinum</name>
    <dbReference type="NCBI Taxonomy" id="390894"/>
    <lineage>
        <taxon>Eukaryota</taxon>
        <taxon>Fungi</taxon>
        <taxon>Dikarya</taxon>
        <taxon>Ascomycota</taxon>
        <taxon>Pezizomycotina</taxon>
        <taxon>Dothideomycetes</taxon>
        <taxon>Pleosporomycetidae</taxon>
        <taxon>Mytilinidiales</taxon>
        <taxon>Mytilinidiaceae</taxon>
        <taxon>Lophium</taxon>
    </lineage>
</organism>
<gene>
    <name evidence="2" type="ORF">BU16DRAFT_142421</name>
</gene>
<evidence type="ECO:0008006" key="4">
    <source>
        <dbReference type="Google" id="ProtNLM"/>
    </source>
</evidence>
<keyword evidence="1" id="KW-0472">Membrane</keyword>
<dbReference type="EMBL" id="MU004196">
    <property type="protein sequence ID" value="KAF2491058.1"/>
    <property type="molecule type" value="Genomic_DNA"/>
</dbReference>
<dbReference type="Proteomes" id="UP000799750">
    <property type="component" value="Unassembled WGS sequence"/>
</dbReference>
<keyword evidence="1" id="KW-1133">Transmembrane helix</keyword>
<name>A0A6A6QF75_9PEZI</name>
<dbReference type="AlphaFoldDB" id="A0A6A6QF75"/>
<proteinExistence type="predicted"/>
<evidence type="ECO:0000313" key="2">
    <source>
        <dbReference type="EMBL" id="KAF2491058.1"/>
    </source>
</evidence>
<evidence type="ECO:0000256" key="1">
    <source>
        <dbReference type="SAM" id="Phobius"/>
    </source>
</evidence>
<reference evidence="2" key="1">
    <citation type="journal article" date="2020" name="Stud. Mycol.">
        <title>101 Dothideomycetes genomes: a test case for predicting lifestyles and emergence of pathogens.</title>
        <authorList>
            <person name="Haridas S."/>
            <person name="Albert R."/>
            <person name="Binder M."/>
            <person name="Bloem J."/>
            <person name="Labutti K."/>
            <person name="Salamov A."/>
            <person name="Andreopoulos B."/>
            <person name="Baker S."/>
            <person name="Barry K."/>
            <person name="Bills G."/>
            <person name="Bluhm B."/>
            <person name="Cannon C."/>
            <person name="Castanera R."/>
            <person name="Culley D."/>
            <person name="Daum C."/>
            <person name="Ezra D."/>
            <person name="Gonzalez J."/>
            <person name="Henrissat B."/>
            <person name="Kuo A."/>
            <person name="Liang C."/>
            <person name="Lipzen A."/>
            <person name="Lutzoni F."/>
            <person name="Magnuson J."/>
            <person name="Mondo S."/>
            <person name="Nolan M."/>
            <person name="Ohm R."/>
            <person name="Pangilinan J."/>
            <person name="Park H.-J."/>
            <person name="Ramirez L."/>
            <person name="Alfaro M."/>
            <person name="Sun H."/>
            <person name="Tritt A."/>
            <person name="Yoshinaga Y."/>
            <person name="Zwiers L.-H."/>
            <person name="Turgeon B."/>
            <person name="Goodwin S."/>
            <person name="Spatafora J."/>
            <person name="Crous P."/>
            <person name="Grigoriev I."/>
        </authorList>
    </citation>
    <scope>NUCLEOTIDE SEQUENCE</scope>
    <source>
        <strain evidence="2">CBS 269.34</strain>
    </source>
</reference>
<evidence type="ECO:0000313" key="3">
    <source>
        <dbReference type="Proteomes" id="UP000799750"/>
    </source>
</evidence>
<keyword evidence="1" id="KW-0812">Transmembrane</keyword>
<sequence length="153" mass="17442">MEMKWREDGEEEAHLSGFSSLDTLPAFGRFPPNPHERNSLARLAFLLELSNFPFLHLLGNVYYFESTQSKAQQSPPQRSSLFFPLAHFPFCTTHHSTPHAVFVVVVVDLLFHGLALFYMRIPQGVILFILLCCCFVLFLRVSYPHLSCAVPCP</sequence>
<feature type="transmembrane region" description="Helical" evidence="1">
    <location>
        <begin position="125"/>
        <end position="143"/>
    </location>
</feature>